<dbReference type="GO" id="GO:0016787">
    <property type="term" value="F:hydrolase activity"/>
    <property type="evidence" value="ECO:0007669"/>
    <property type="project" value="InterPro"/>
</dbReference>
<keyword evidence="4" id="KW-0347">Helicase</keyword>
<dbReference type="SUPFAM" id="SSF52540">
    <property type="entry name" value="P-loop containing nucleoside triphosphate hydrolases"/>
    <property type="match status" value="2"/>
</dbReference>
<sequence length="875" mass="96694">MDKKQLSEADICAKFISPAVVQAGWSEVDQIYREYTIAPGRIVVRGQKAQRNMQTALRADYLLCYQFGQPLAVIEAKDNRHTVGAGLQQATEYAERMGVPFAFASNGDGFVFRDASLLFNGQLLTELAMDEFPSPAQLWHLYQQWKGWTPEQTRVNGFAYHQGDSNRVPRYYQLHAINRTLEAIAAGQNRVLLVMATGTGKTYTAFQIIWRLLKSGAKKRILFLADRNILVDQTMVGDFKPFKGAMAKLSPNAKGIERIDADGTTSVDVLELAITRGTRHTGGKQVNKAYEVYLGLYQAITSKGSGKTGADDVFRQFSPDFFDLIIIDECHRGSANEDSAWRDILDYFGSATQVGLTATPKETQDASNSYYFGDPVYTYTLKQGIEDGFLAPYKVVRVDLDRDTFGWRPPKGMLDDAGHPIEDRIYTAADMNRNLVLGLRDKVVADKITQYLKGTDRNAKTIVFCEDIDHAQRMTAALAEANKDICATRSKYVMQITGDNEVGKRELDNFIDPDSPDPVIAVTSKLMSTGVDAQTCKLVVLDQNIKSMTLFKQIIGRGTRLNEERGKQFFTILDFKRATELFADKDFDGEPVQIYQPTGDDDVVPPTPEETQRGEEGATTDGTATDGATWLPESTQGTGGEDAPIFGGATKDPAGVYGVGAGGDTTGGPDKPRKYQIGNRVTVSIARERVQYLDANGKLVTESLKDFTRINLAKQYDSLDAFLQAWSSASRKQALIDELQHHGVLLDVLAEELAQEKGDGSSLQGADPFDVLLHVAYDQPILTRSERARRAKKKLQDDGIYAKYGETARKVLDALIDKYADEGISAIENTDVLKVQPLTQMGSPIELMQSFGGSKLQYQDAIAQLGRAIYQPARA</sequence>
<accession>A0A014NYQ3</accession>
<dbReference type="Gene3D" id="3.90.1570.30">
    <property type="match status" value="1"/>
</dbReference>
<dbReference type="PANTHER" id="PTHR47396">
    <property type="entry name" value="TYPE I RESTRICTION ENZYME ECOKI R PROTEIN"/>
    <property type="match status" value="1"/>
</dbReference>
<dbReference type="InterPro" id="IPR014001">
    <property type="entry name" value="Helicase_ATP-bd"/>
</dbReference>
<dbReference type="CDD" id="cd18032">
    <property type="entry name" value="DEXHc_RE_I_III_res"/>
    <property type="match status" value="1"/>
</dbReference>
<comment type="caution">
    <text evidence="4">The sequence shown here is derived from an EMBL/GenBank/DDBJ whole genome shotgun (WGS) entry which is preliminary data.</text>
</comment>
<organism evidence="4 5">
    <name type="scientific">Comamonas aquatica DA1877</name>
    <dbReference type="NCBI Taxonomy" id="1457173"/>
    <lineage>
        <taxon>Bacteria</taxon>
        <taxon>Pseudomonadati</taxon>
        <taxon>Pseudomonadota</taxon>
        <taxon>Betaproteobacteria</taxon>
        <taxon>Burkholderiales</taxon>
        <taxon>Comamonadaceae</taxon>
        <taxon>Comamonas</taxon>
    </lineage>
</organism>
<dbReference type="Pfam" id="PF00271">
    <property type="entry name" value="Helicase_C"/>
    <property type="match status" value="1"/>
</dbReference>
<feature type="region of interest" description="Disordered" evidence="1">
    <location>
        <begin position="595"/>
        <end position="628"/>
    </location>
</feature>
<dbReference type="PATRIC" id="fig|1457173.3.peg.3055"/>
<dbReference type="InterPro" id="IPR006935">
    <property type="entry name" value="Helicase/UvrB_N"/>
</dbReference>
<feature type="domain" description="Helicase C-terminal" evidence="3">
    <location>
        <begin position="447"/>
        <end position="612"/>
    </location>
</feature>
<dbReference type="GO" id="GO:0004386">
    <property type="term" value="F:helicase activity"/>
    <property type="evidence" value="ECO:0007669"/>
    <property type="project" value="UniProtKB-KW"/>
</dbReference>
<keyword evidence="4" id="KW-0067">ATP-binding</keyword>
<evidence type="ECO:0000259" key="2">
    <source>
        <dbReference type="PROSITE" id="PS51192"/>
    </source>
</evidence>
<dbReference type="AlphaFoldDB" id="A0A014NYQ3"/>
<dbReference type="InterPro" id="IPR001650">
    <property type="entry name" value="Helicase_C-like"/>
</dbReference>
<dbReference type="GO" id="GO:0005829">
    <property type="term" value="C:cytosol"/>
    <property type="evidence" value="ECO:0007669"/>
    <property type="project" value="TreeGrafter"/>
</dbReference>
<dbReference type="EMBL" id="JBOK01000021">
    <property type="protein sequence ID" value="EXU79025.1"/>
    <property type="molecule type" value="Genomic_DNA"/>
</dbReference>
<dbReference type="Pfam" id="PF04851">
    <property type="entry name" value="ResIII"/>
    <property type="match status" value="1"/>
</dbReference>
<dbReference type="Proteomes" id="UP000020766">
    <property type="component" value="Unassembled WGS sequence"/>
</dbReference>
<feature type="compositionally biased region" description="Low complexity" evidence="1">
    <location>
        <begin position="617"/>
        <end position="628"/>
    </location>
</feature>
<reference evidence="4 5" key="1">
    <citation type="submission" date="2014-01" db="EMBL/GenBank/DDBJ databases">
        <title>Interspecies Systems Biology Uncovers Metabolites Affecting C. elegans Gene Expression and Life History Traits.</title>
        <authorList>
            <person name="Watson E."/>
            <person name="Macneil L.T."/>
            <person name="Ritter A.D."/>
            <person name="Yilmaz L.S."/>
            <person name="Rosebrock A.P."/>
            <person name="Caudy A.A."/>
            <person name="Walhout A.J."/>
        </authorList>
    </citation>
    <scope>NUCLEOTIDE SEQUENCE [LARGE SCALE GENOMIC DNA]</scope>
    <source>
        <strain evidence="4 5">DA1877</strain>
    </source>
</reference>
<dbReference type="InterPro" id="IPR027417">
    <property type="entry name" value="P-loop_NTPase"/>
</dbReference>
<evidence type="ECO:0000313" key="4">
    <source>
        <dbReference type="EMBL" id="EXU79025.1"/>
    </source>
</evidence>
<dbReference type="GO" id="GO:0003677">
    <property type="term" value="F:DNA binding"/>
    <property type="evidence" value="ECO:0007669"/>
    <property type="project" value="InterPro"/>
</dbReference>
<feature type="domain" description="Helicase ATP-binding" evidence="2">
    <location>
        <begin position="182"/>
        <end position="378"/>
    </location>
</feature>
<dbReference type="NCBIfam" id="NF046051">
    <property type="entry name" value="restrict_EcoAI"/>
    <property type="match status" value="1"/>
</dbReference>
<name>A0A014NYQ3_9BURK</name>
<evidence type="ECO:0000256" key="1">
    <source>
        <dbReference type="SAM" id="MobiDB-lite"/>
    </source>
</evidence>
<keyword evidence="4" id="KW-0547">Nucleotide-binding</keyword>
<keyword evidence="4" id="KW-0378">Hydrolase</keyword>
<proteinExistence type="predicted"/>
<dbReference type="InterPro" id="IPR013670">
    <property type="entry name" value="EcoEI_R_C_dom"/>
</dbReference>
<dbReference type="RefSeq" id="WP_043386247.1">
    <property type="nucleotide sequence ID" value="NZ_JBOK01000021.1"/>
</dbReference>
<dbReference type="PROSITE" id="PS51192">
    <property type="entry name" value="HELICASE_ATP_BIND_1"/>
    <property type="match status" value="1"/>
</dbReference>
<gene>
    <name evidence="4" type="ORF">AX13_08165</name>
</gene>
<keyword evidence="5" id="KW-1185">Reference proteome</keyword>
<dbReference type="GO" id="GO:0006304">
    <property type="term" value="P:DNA modification"/>
    <property type="evidence" value="ECO:0007669"/>
    <property type="project" value="InterPro"/>
</dbReference>
<dbReference type="Gene3D" id="3.40.50.300">
    <property type="entry name" value="P-loop containing nucleotide triphosphate hydrolases"/>
    <property type="match status" value="2"/>
</dbReference>
<dbReference type="PROSITE" id="PS51194">
    <property type="entry name" value="HELICASE_CTER"/>
    <property type="match status" value="1"/>
</dbReference>
<dbReference type="CDD" id="cd18799">
    <property type="entry name" value="SF2_C_EcoAI-like"/>
    <property type="match status" value="1"/>
</dbReference>
<protein>
    <submittedName>
        <fullName evidence="4">DEAD/DEAH box helicase</fullName>
    </submittedName>
</protein>
<dbReference type="InterPro" id="IPR050742">
    <property type="entry name" value="Helicase_Restrict-Modif_Enz"/>
</dbReference>
<dbReference type="SMART" id="SM00487">
    <property type="entry name" value="DEXDc"/>
    <property type="match status" value="1"/>
</dbReference>
<dbReference type="PANTHER" id="PTHR47396:SF1">
    <property type="entry name" value="ATP-DEPENDENT HELICASE IRC3-RELATED"/>
    <property type="match status" value="1"/>
</dbReference>
<dbReference type="GO" id="GO:0005524">
    <property type="term" value="F:ATP binding"/>
    <property type="evidence" value="ECO:0007669"/>
    <property type="project" value="InterPro"/>
</dbReference>
<evidence type="ECO:0000259" key="3">
    <source>
        <dbReference type="PROSITE" id="PS51194"/>
    </source>
</evidence>
<dbReference type="Pfam" id="PF08463">
    <property type="entry name" value="EcoEI_R_C"/>
    <property type="match status" value="1"/>
</dbReference>
<evidence type="ECO:0000313" key="5">
    <source>
        <dbReference type="Proteomes" id="UP000020766"/>
    </source>
</evidence>